<organism evidence="3 4">
    <name type="scientific">Blattamonas nauphoetae</name>
    <dbReference type="NCBI Taxonomy" id="2049346"/>
    <lineage>
        <taxon>Eukaryota</taxon>
        <taxon>Metamonada</taxon>
        <taxon>Preaxostyla</taxon>
        <taxon>Oxymonadida</taxon>
        <taxon>Blattamonas</taxon>
    </lineage>
</organism>
<evidence type="ECO:0000256" key="2">
    <source>
        <dbReference type="SAM" id="Phobius"/>
    </source>
</evidence>
<feature type="transmembrane region" description="Helical" evidence="2">
    <location>
        <begin position="110"/>
        <end position="131"/>
    </location>
</feature>
<keyword evidence="2" id="KW-0472">Membrane</keyword>
<feature type="transmembrane region" description="Helical" evidence="2">
    <location>
        <begin position="137"/>
        <end position="159"/>
    </location>
</feature>
<name>A0ABQ9WLX2_9EUKA</name>
<dbReference type="Proteomes" id="UP001281761">
    <property type="component" value="Unassembled WGS sequence"/>
</dbReference>
<reference evidence="3 4" key="1">
    <citation type="journal article" date="2022" name="bioRxiv">
        <title>Genomics of Preaxostyla Flagellates Illuminates Evolutionary Transitions and the Path Towards Mitochondrial Loss.</title>
        <authorList>
            <person name="Novak L.V.F."/>
            <person name="Treitli S.C."/>
            <person name="Pyrih J."/>
            <person name="Halakuc P."/>
            <person name="Pipaliya S.V."/>
            <person name="Vacek V."/>
            <person name="Brzon O."/>
            <person name="Soukal P."/>
            <person name="Eme L."/>
            <person name="Dacks J.B."/>
            <person name="Karnkowska A."/>
            <person name="Elias M."/>
            <person name="Hampl V."/>
        </authorList>
    </citation>
    <scope>NUCLEOTIDE SEQUENCE [LARGE SCALE GENOMIC DNA]</scope>
    <source>
        <strain evidence="3">NAU3</strain>
        <tissue evidence="3">Gut</tissue>
    </source>
</reference>
<accession>A0ABQ9WLX2</accession>
<feature type="region of interest" description="Disordered" evidence="1">
    <location>
        <begin position="1"/>
        <end position="23"/>
    </location>
</feature>
<gene>
    <name evidence="3" type="ORF">BLNAU_24625</name>
</gene>
<protein>
    <recommendedName>
        <fullName evidence="5">Tetratricopeptide repeat protein</fullName>
    </recommendedName>
</protein>
<keyword evidence="2" id="KW-1133">Transmembrane helix</keyword>
<keyword evidence="2" id="KW-0812">Transmembrane</keyword>
<sequence>MRACQELSSAGVDDSFERSRGRGASHEASRFSLGTFGRSEKLHQALLKRDPDNTTLLRAVGVLFRDVDRDDETAQILFNRATQLEEASTLSTEEGQSMGSRPSLGSGGSVIIFVALPALVIMIGSFVYTILTFSNTVAAVECLISSTSLGQLFSHALLYTQYLRLQQDSSPDMLNGVRVLPSLDTITSVLSENAEEIAVQLETAYRFAPS</sequence>
<comment type="caution">
    <text evidence="3">The sequence shown here is derived from an EMBL/GenBank/DDBJ whole genome shotgun (WGS) entry which is preliminary data.</text>
</comment>
<dbReference type="EMBL" id="JARBJD010000667">
    <property type="protein sequence ID" value="KAK2940470.1"/>
    <property type="molecule type" value="Genomic_DNA"/>
</dbReference>
<keyword evidence="4" id="KW-1185">Reference proteome</keyword>
<evidence type="ECO:0000313" key="3">
    <source>
        <dbReference type="EMBL" id="KAK2940470.1"/>
    </source>
</evidence>
<evidence type="ECO:0008006" key="5">
    <source>
        <dbReference type="Google" id="ProtNLM"/>
    </source>
</evidence>
<evidence type="ECO:0000313" key="4">
    <source>
        <dbReference type="Proteomes" id="UP001281761"/>
    </source>
</evidence>
<proteinExistence type="predicted"/>
<evidence type="ECO:0000256" key="1">
    <source>
        <dbReference type="SAM" id="MobiDB-lite"/>
    </source>
</evidence>